<dbReference type="InterPro" id="IPR008040">
    <property type="entry name" value="Hydant_A_N"/>
</dbReference>
<dbReference type="InterPro" id="IPR045079">
    <property type="entry name" value="Oxoprolinase-like"/>
</dbReference>
<dbReference type="OrthoDB" id="9759608at2"/>
<keyword evidence="5" id="KW-1185">Reference proteome</keyword>
<name>A0A5C8PCY4_9HYPH</name>
<organism evidence="4 5">
    <name type="scientific">Vineibacter terrae</name>
    <dbReference type="NCBI Taxonomy" id="2586908"/>
    <lineage>
        <taxon>Bacteria</taxon>
        <taxon>Pseudomonadati</taxon>
        <taxon>Pseudomonadota</taxon>
        <taxon>Alphaproteobacteria</taxon>
        <taxon>Hyphomicrobiales</taxon>
        <taxon>Vineibacter</taxon>
    </lineage>
</organism>
<dbReference type="SUPFAM" id="SSF53067">
    <property type="entry name" value="Actin-like ATPase domain"/>
    <property type="match status" value="1"/>
</dbReference>
<dbReference type="RefSeq" id="WP_147850524.1">
    <property type="nucleotide sequence ID" value="NZ_VDUZ01000041.1"/>
</dbReference>
<reference evidence="4 5" key="1">
    <citation type="submission" date="2019-06" db="EMBL/GenBank/DDBJ databases">
        <title>New taxonomy in bacterial strain CC-CFT640, isolated from vineyard.</title>
        <authorList>
            <person name="Lin S.-Y."/>
            <person name="Tsai C.-F."/>
            <person name="Young C.-C."/>
        </authorList>
    </citation>
    <scope>NUCLEOTIDE SEQUENCE [LARGE SCALE GENOMIC DNA]</scope>
    <source>
        <strain evidence="4 5">CC-CFT640</strain>
    </source>
</reference>
<evidence type="ECO:0000313" key="4">
    <source>
        <dbReference type="EMBL" id="TXL71612.1"/>
    </source>
</evidence>
<evidence type="ECO:0000313" key="5">
    <source>
        <dbReference type="Proteomes" id="UP000321638"/>
    </source>
</evidence>
<dbReference type="GO" id="GO:0006749">
    <property type="term" value="P:glutathione metabolic process"/>
    <property type="evidence" value="ECO:0007669"/>
    <property type="project" value="TreeGrafter"/>
</dbReference>
<evidence type="ECO:0000259" key="2">
    <source>
        <dbReference type="Pfam" id="PF05378"/>
    </source>
</evidence>
<sequence>MSYRLGVDIGGTFTDLALFDERNSAMTIHKLLTTPDDPARAVLQGVHELLEMAGAPIEHVTALIHGTTLITNAVIERKGSRCAMLTTAGFRDVLDIGIENRYDQFDMRLKYPRPLVERTLQLEVNERVGPDGEIRRPLDEDEVRSVVARAVERGAESLAVCLLHAYVQPAHENRIRAIVKGAFPDLPVSTSAEVLPFMREFERWTTTTINAYTQRMADTYLRRLEDGLAGMRFAGQFYIMASNGGTVTPATARRFPVRLLESGPAAGVLMSSHLGRLLEAPNLLSFDMGGTTAKGALVIGGEPQKKYELEVAHVHEHKAGSGFTVKIPVIDMVEIGAGGGSIADIDERGVIRVGPRSAGAVPGPACYGRGGTEPTITDANVLLGFLDPAFFLGGRMRLDLEAAGIAMRQRLAEPLGVSLMRAAWGVHQTVNENMAQAFRLHASERGYDYRNFTMTAFGGCGPIHAARIARILHIPRVIFPVGAGVMSAFGLLVSPLSFETVRSHPLAVDRLTDHDLAAAFAAPIAEATSFLDRAGVPARDIRVKRRLDMRYRGQGYEIEVVLPDPDGRLTGVADLPDLFSHEYARIFSAAQLNEPLEIVNLKVEALGPRPAMAKGCHLAGIEGGARLKGSRRVYRPEADDLVDCPVYDRYALQPGDVVAGSALIEERESTCVINSGDAVRVDADLNLIADIALSGRN</sequence>
<dbReference type="PANTHER" id="PTHR11365">
    <property type="entry name" value="5-OXOPROLINASE RELATED"/>
    <property type="match status" value="1"/>
</dbReference>
<feature type="domain" description="Hydantoinase A/oxoprolinase" evidence="1">
    <location>
        <begin position="203"/>
        <end position="497"/>
    </location>
</feature>
<dbReference type="PANTHER" id="PTHR11365:SF23">
    <property type="entry name" value="HYPOTHETICAL 5-OXOPROLINASE (EUROFUNG)-RELATED"/>
    <property type="match status" value="1"/>
</dbReference>
<accession>A0A5C8PCY4</accession>
<dbReference type="Pfam" id="PF01968">
    <property type="entry name" value="Hydantoinase_A"/>
    <property type="match status" value="1"/>
</dbReference>
<protein>
    <submittedName>
        <fullName evidence="4">Hydantoinase/oxoprolinase family protein</fullName>
    </submittedName>
</protein>
<evidence type="ECO:0000259" key="3">
    <source>
        <dbReference type="Pfam" id="PF19278"/>
    </source>
</evidence>
<dbReference type="InterPro" id="IPR049517">
    <property type="entry name" value="ACX-like_C"/>
</dbReference>
<dbReference type="Proteomes" id="UP000321638">
    <property type="component" value="Unassembled WGS sequence"/>
</dbReference>
<dbReference type="EMBL" id="VDUZ01000041">
    <property type="protein sequence ID" value="TXL71612.1"/>
    <property type="molecule type" value="Genomic_DNA"/>
</dbReference>
<proteinExistence type="predicted"/>
<dbReference type="Pfam" id="PF05378">
    <property type="entry name" value="Hydant_A_N"/>
    <property type="match status" value="1"/>
</dbReference>
<dbReference type="GO" id="GO:0017168">
    <property type="term" value="F:5-oxoprolinase (ATP-hydrolyzing) activity"/>
    <property type="evidence" value="ECO:0007669"/>
    <property type="project" value="TreeGrafter"/>
</dbReference>
<dbReference type="InterPro" id="IPR002821">
    <property type="entry name" value="Hydantoinase_A"/>
</dbReference>
<dbReference type="GO" id="GO:0005829">
    <property type="term" value="C:cytosol"/>
    <property type="evidence" value="ECO:0007669"/>
    <property type="project" value="TreeGrafter"/>
</dbReference>
<dbReference type="InterPro" id="IPR043129">
    <property type="entry name" value="ATPase_NBD"/>
</dbReference>
<evidence type="ECO:0000259" key="1">
    <source>
        <dbReference type="Pfam" id="PF01968"/>
    </source>
</evidence>
<dbReference type="AlphaFoldDB" id="A0A5C8PCY4"/>
<feature type="domain" description="Hydantoinase/oxoprolinase N-terminal" evidence="2">
    <location>
        <begin position="4"/>
        <end position="180"/>
    </location>
</feature>
<dbReference type="Pfam" id="PF19278">
    <property type="entry name" value="Hydant_A_C"/>
    <property type="match status" value="1"/>
</dbReference>
<dbReference type="Gene3D" id="3.30.420.40">
    <property type="match status" value="1"/>
</dbReference>
<feature type="domain" description="Acetophenone carboxylase-like C-terminal" evidence="3">
    <location>
        <begin position="517"/>
        <end position="683"/>
    </location>
</feature>
<gene>
    <name evidence="4" type="ORF">FHP25_29175</name>
</gene>
<comment type="caution">
    <text evidence="4">The sequence shown here is derived from an EMBL/GenBank/DDBJ whole genome shotgun (WGS) entry which is preliminary data.</text>
</comment>